<feature type="region of interest" description="Disordered" evidence="5">
    <location>
        <begin position="84"/>
        <end position="118"/>
    </location>
</feature>
<evidence type="ECO:0000256" key="4">
    <source>
        <dbReference type="PROSITE-ProRule" id="PRU00267"/>
    </source>
</evidence>
<dbReference type="AlphaFoldDB" id="A0A4P9YJQ0"/>
<dbReference type="InterPro" id="IPR009071">
    <property type="entry name" value="HMG_box_dom"/>
</dbReference>
<proteinExistence type="predicted"/>
<dbReference type="Proteomes" id="UP000281549">
    <property type="component" value="Unassembled WGS sequence"/>
</dbReference>
<keyword evidence="3 4" id="KW-0539">Nucleus</keyword>
<dbReference type="SUPFAM" id="SSF47095">
    <property type="entry name" value="HMG-box"/>
    <property type="match status" value="1"/>
</dbReference>
<dbReference type="GO" id="GO:0005634">
    <property type="term" value="C:nucleus"/>
    <property type="evidence" value="ECO:0007669"/>
    <property type="project" value="UniProtKB-SubCell"/>
</dbReference>
<feature type="domain" description="HMG box" evidence="6">
    <location>
        <begin position="15"/>
        <end position="83"/>
    </location>
</feature>
<dbReference type="Gene3D" id="1.10.30.10">
    <property type="entry name" value="High mobility group box domain"/>
    <property type="match status" value="1"/>
</dbReference>
<evidence type="ECO:0000256" key="5">
    <source>
        <dbReference type="SAM" id="MobiDB-lite"/>
    </source>
</evidence>
<dbReference type="InterPro" id="IPR036910">
    <property type="entry name" value="HMG_box_dom_sf"/>
</dbReference>
<feature type="non-terminal residue" evidence="7">
    <location>
        <position position="1"/>
    </location>
</feature>
<name>A0A4P9YJQ0_ROZAC</name>
<dbReference type="PANTHER" id="PTHR48112:SF32">
    <property type="entry name" value="HIGH MOBILITY GROUP PROTEIN B3"/>
    <property type="match status" value="1"/>
</dbReference>
<dbReference type="PANTHER" id="PTHR48112">
    <property type="entry name" value="HIGH MOBILITY GROUP PROTEIN DSP1"/>
    <property type="match status" value="1"/>
</dbReference>
<organism evidence="7 8">
    <name type="scientific">Rozella allomycis (strain CSF55)</name>
    <dbReference type="NCBI Taxonomy" id="988480"/>
    <lineage>
        <taxon>Eukaryota</taxon>
        <taxon>Fungi</taxon>
        <taxon>Fungi incertae sedis</taxon>
        <taxon>Cryptomycota</taxon>
        <taxon>Cryptomycota incertae sedis</taxon>
        <taxon>Rozella</taxon>
    </lineage>
</organism>
<dbReference type="SMART" id="SM00398">
    <property type="entry name" value="HMG"/>
    <property type="match status" value="1"/>
</dbReference>
<dbReference type="CDD" id="cd00084">
    <property type="entry name" value="HMG-box_SF"/>
    <property type="match status" value="1"/>
</dbReference>
<gene>
    <name evidence="7" type="ORF">ROZALSC1DRAFT_1737</name>
</gene>
<evidence type="ECO:0000259" key="6">
    <source>
        <dbReference type="PROSITE" id="PS50118"/>
    </source>
</evidence>
<dbReference type="Pfam" id="PF00505">
    <property type="entry name" value="HMG_box"/>
    <property type="match status" value="1"/>
</dbReference>
<sequence>NKKPNKQLVKKTKPPKQPISSFLAFYRHKRSEMAKKHPELTFGQVSSKLGELWKSMNFVERRPFVDEANKDRIRFADEQEKYRELQAKKSKIKPNQDEEYNDKDIKKLKPVKENKKIK</sequence>
<feature type="DNA-binding region" description="HMG box" evidence="4">
    <location>
        <begin position="15"/>
        <end position="83"/>
    </location>
</feature>
<dbReference type="InterPro" id="IPR050342">
    <property type="entry name" value="HMGB"/>
</dbReference>
<dbReference type="EMBL" id="ML005244">
    <property type="protein sequence ID" value="RKP19332.1"/>
    <property type="molecule type" value="Genomic_DNA"/>
</dbReference>
<comment type="subcellular location">
    <subcellularLocation>
        <location evidence="1">Nucleus</location>
    </subcellularLocation>
</comment>
<feature type="compositionally biased region" description="Basic and acidic residues" evidence="5">
    <location>
        <begin position="102"/>
        <end position="118"/>
    </location>
</feature>
<dbReference type="GO" id="GO:0003677">
    <property type="term" value="F:DNA binding"/>
    <property type="evidence" value="ECO:0007669"/>
    <property type="project" value="UniProtKB-UniRule"/>
</dbReference>
<evidence type="ECO:0000313" key="8">
    <source>
        <dbReference type="Proteomes" id="UP000281549"/>
    </source>
</evidence>
<protein>
    <submittedName>
        <fullName evidence="7">HMG-box</fullName>
    </submittedName>
</protein>
<feature type="non-terminal residue" evidence="7">
    <location>
        <position position="118"/>
    </location>
</feature>
<reference evidence="8" key="1">
    <citation type="journal article" date="2018" name="Nat. Microbiol.">
        <title>Leveraging single-cell genomics to expand the fungal tree of life.</title>
        <authorList>
            <person name="Ahrendt S.R."/>
            <person name="Quandt C.A."/>
            <person name="Ciobanu D."/>
            <person name="Clum A."/>
            <person name="Salamov A."/>
            <person name="Andreopoulos B."/>
            <person name="Cheng J.F."/>
            <person name="Woyke T."/>
            <person name="Pelin A."/>
            <person name="Henrissat B."/>
            <person name="Reynolds N.K."/>
            <person name="Benny G.L."/>
            <person name="Smith M.E."/>
            <person name="James T.Y."/>
            <person name="Grigoriev I.V."/>
        </authorList>
    </citation>
    <scope>NUCLEOTIDE SEQUENCE [LARGE SCALE GENOMIC DNA]</scope>
    <source>
        <strain evidence="8">CSF55</strain>
    </source>
</reference>
<evidence type="ECO:0000256" key="3">
    <source>
        <dbReference type="ARBA" id="ARBA00023242"/>
    </source>
</evidence>
<evidence type="ECO:0000256" key="1">
    <source>
        <dbReference type="ARBA" id="ARBA00004123"/>
    </source>
</evidence>
<dbReference type="PROSITE" id="PS50118">
    <property type="entry name" value="HMG_BOX_2"/>
    <property type="match status" value="1"/>
</dbReference>
<keyword evidence="2 4" id="KW-0238">DNA-binding</keyword>
<evidence type="ECO:0000313" key="7">
    <source>
        <dbReference type="EMBL" id="RKP19332.1"/>
    </source>
</evidence>
<evidence type="ECO:0000256" key="2">
    <source>
        <dbReference type="ARBA" id="ARBA00023125"/>
    </source>
</evidence>
<accession>A0A4P9YJQ0</accession>